<reference evidence="3 4" key="1">
    <citation type="submission" date="2020-08" db="EMBL/GenBank/DDBJ databases">
        <title>Draft genome sequence of Parasphingopyxis sp. GrpM-11.</title>
        <authorList>
            <person name="Oh J."/>
            <person name="Roh D.-H."/>
        </authorList>
    </citation>
    <scope>NUCLEOTIDE SEQUENCE [LARGE SCALE GENOMIC DNA]</scope>
    <source>
        <strain evidence="3 4">GrpM-11</strain>
    </source>
</reference>
<dbReference type="Gene3D" id="3.40.50.720">
    <property type="entry name" value="NAD(P)-binding Rossmann-like Domain"/>
    <property type="match status" value="1"/>
</dbReference>
<dbReference type="Pfam" id="PF09130">
    <property type="entry name" value="DUF1932"/>
    <property type="match status" value="1"/>
</dbReference>
<dbReference type="Pfam" id="PF03446">
    <property type="entry name" value="NAD_binding_2"/>
    <property type="match status" value="1"/>
</dbReference>
<evidence type="ECO:0000313" key="4">
    <source>
        <dbReference type="Proteomes" id="UP000564378"/>
    </source>
</evidence>
<proteinExistence type="predicted"/>
<comment type="caution">
    <text evidence="3">The sequence shown here is derived from an EMBL/GenBank/DDBJ whole genome shotgun (WGS) entry which is preliminary data.</text>
</comment>
<name>A0A842I011_9SPHN</name>
<dbReference type="GO" id="GO:0050661">
    <property type="term" value="F:NADP binding"/>
    <property type="evidence" value="ECO:0007669"/>
    <property type="project" value="InterPro"/>
</dbReference>
<dbReference type="SUPFAM" id="SSF48179">
    <property type="entry name" value="6-phosphogluconate dehydrogenase C-terminal domain-like"/>
    <property type="match status" value="1"/>
</dbReference>
<sequence length="293" mass="30517">MAFLGFGEAAMAFAPACHARMNGALRAFDIKTEAPETEQAKHADYERFNIAGAASCAAAMDAAELILSLVTADQALSAATEAARTLPEGALYCDMNSVSPDTKREAADIIEAAGGRYVDVAVMAPVHPKRENVPLLVSGPHAEAALAALKAAGFADVGIAGGEVGRASAIKMIRSIMVKGMEALSAECLIAASRADVREEVINSLTESMPSYDWSGRGDYALNRMMIHGKRRAAEMEEVVKTLKGLGLDGACSQATVDWQGAVGALGLDPADGLAAKIAQIEAERQARGARLA</sequence>
<dbReference type="InterPro" id="IPR008927">
    <property type="entry name" value="6-PGluconate_DH-like_C_sf"/>
</dbReference>
<keyword evidence="4" id="KW-1185">Reference proteome</keyword>
<dbReference type="SUPFAM" id="SSF51735">
    <property type="entry name" value="NAD(P)-binding Rossmann-fold domains"/>
    <property type="match status" value="1"/>
</dbReference>
<evidence type="ECO:0000259" key="2">
    <source>
        <dbReference type="Pfam" id="PF09130"/>
    </source>
</evidence>
<dbReference type="Proteomes" id="UP000564378">
    <property type="component" value="Unassembled WGS sequence"/>
</dbReference>
<dbReference type="Gene3D" id="1.10.1040.10">
    <property type="entry name" value="N-(1-d-carboxylethyl)-l-norvaline Dehydrogenase, domain 2"/>
    <property type="match status" value="1"/>
</dbReference>
<evidence type="ECO:0000313" key="3">
    <source>
        <dbReference type="EMBL" id="MBC2778562.1"/>
    </source>
</evidence>
<feature type="domain" description="6-phosphogluconate dehydrogenase NADP-binding" evidence="1">
    <location>
        <begin position="3"/>
        <end position="127"/>
    </location>
</feature>
<gene>
    <name evidence="3" type="ORF">H6P80_13140</name>
</gene>
<evidence type="ECO:0000259" key="1">
    <source>
        <dbReference type="Pfam" id="PF03446"/>
    </source>
</evidence>
<dbReference type="InterPro" id="IPR013328">
    <property type="entry name" value="6PGD_dom2"/>
</dbReference>
<dbReference type="InterPro" id="IPR036291">
    <property type="entry name" value="NAD(P)-bd_dom_sf"/>
</dbReference>
<dbReference type="EMBL" id="JACJVJ010000002">
    <property type="protein sequence ID" value="MBC2778562.1"/>
    <property type="molecule type" value="Genomic_DNA"/>
</dbReference>
<accession>A0A842I011</accession>
<dbReference type="InterPro" id="IPR006115">
    <property type="entry name" value="6PGDH_NADP-bd"/>
</dbReference>
<feature type="domain" description="Phosphogluconate dehydrogenase NAD-binding putative C-terminal" evidence="2">
    <location>
        <begin position="192"/>
        <end position="260"/>
    </location>
</feature>
<protein>
    <submittedName>
        <fullName evidence="3">NAD(P)-dependent oxidoreductase</fullName>
    </submittedName>
</protein>
<dbReference type="InterPro" id="IPR015814">
    <property type="entry name" value="Pgluconate_DH_NAD-bd_C"/>
</dbReference>
<dbReference type="AlphaFoldDB" id="A0A842I011"/>
<organism evidence="3 4">
    <name type="scientific">Parasphingopyxis marina</name>
    <dbReference type="NCBI Taxonomy" id="2761622"/>
    <lineage>
        <taxon>Bacteria</taxon>
        <taxon>Pseudomonadati</taxon>
        <taxon>Pseudomonadota</taxon>
        <taxon>Alphaproteobacteria</taxon>
        <taxon>Sphingomonadales</taxon>
        <taxon>Sphingomonadaceae</taxon>
        <taxon>Parasphingopyxis</taxon>
    </lineage>
</organism>